<dbReference type="Pfam" id="PF00155">
    <property type="entry name" value="Aminotran_1_2"/>
    <property type="match status" value="1"/>
</dbReference>
<dbReference type="PROSITE" id="PS50808">
    <property type="entry name" value="ZF_BED"/>
    <property type="match status" value="1"/>
</dbReference>
<dbReference type="EMBL" id="JAMSHJ010000007">
    <property type="protein sequence ID" value="KAI5383201.1"/>
    <property type="molecule type" value="Genomic_DNA"/>
</dbReference>
<keyword evidence="8" id="KW-0663">Pyridoxal phosphate</keyword>
<evidence type="ECO:0000256" key="13">
    <source>
        <dbReference type="ARBA" id="ARBA00049554"/>
    </source>
</evidence>
<evidence type="ECO:0000256" key="8">
    <source>
        <dbReference type="ARBA" id="ARBA00022898"/>
    </source>
</evidence>
<dbReference type="Gene3D" id="3.90.1150.10">
    <property type="entry name" value="Aspartate Aminotransferase, domain 1"/>
    <property type="match status" value="1"/>
</dbReference>
<evidence type="ECO:0000256" key="5">
    <source>
        <dbReference type="ARBA" id="ARBA00022723"/>
    </source>
</evidence>
<dbReference type="GO" id="GO:0030170">
    <property type="term" value="F:pyridoxal phosphate binding"/>
    <property type="evidence" value="ECO:0007669"/>
    <property type="project" value="InterPro"/>
</dbReference>
<evidence type="ECO:0000256" key="3">
    <source>
        <dbReference type="ARBA" id="ARBA00022666"/>
    </source>
</evidence>
<accession>A0A9D4VGM6</accession>
<feature type="domain" description="BED-type" evidence="15">
    <location>
        <begin position="440"/>
        <end position="497"/>
    </location>
</feature>
<dbReference type="SUPFAM" id="SSF57667">
    <property type="entry name" value="beta-beta-alpha zinc fingers"/>
    <property type="match status" value="1"/>
</dbReference>
<reference evidence="16 17" key="1">
    <citation type="journal article" date="2022" name="Nat. Genet.">
        <title>Improved pea reference genome and pan-genome highlight genomic features and evolutionary characteristics.</title>
        <authorList>
            <person name="Yang T."/>
            <person name="Liu R."/>
            <person name="Luo Y."/>
            <person name="Hu S."/>
            <person name="Wang D."/>
            <person name="Wang C."/>
            <person name="Pandey M.K."/>
            <person name="Ge S."/>
            <person name="Xu Q."/>
            <person name="Li N."/>
            <person name="Li G."/>
            <person name="Huang Y."/>
            <person name="Saxena R.K."/>
            <person name="Ji Y."/>
            <person name="Li M."/>
            <person name="Yan X."/>
            <person name="He Y."/>
            <person name="Liu Y."/>
            <person name="Wang X."/>
            <person name="Xiang C."/>
            <person name="Varshney R.K."/>
            <person name="Ding H."/>
            <person name="Gao S."/>
            <person name="Zong X."/>
        </authorList>
    </citation>
    <scope>NUCLEOTIDE SEQUENCE [LARGE SCALE GENOMIC DNA]</scope>
    <source>
        <strain evidence="16 17">cv. Zhongwan 6</strain>
    </source>
</reference>
<evidence type="ECO:0000256" key="6">
    <source>
        <dbReference type="ARBA" id="ARBA00022771"/>
    </source>
</evidence>
<evidence type="ECO:0000313" key="16">
    <source>
        <dbReference type="EMBL" id="KAI5383201.1"/>
    </source>
</evidence>
<dbReference type="InterPro" id="IPR050478">
    <property type="entry name" value="Ethylene_sulfur-biosynth"/>
</dbReference>
<dbReference type="PRINTS" id="PR00753">
    <property type="entry name" value="ACCSYNTHASE"/>
</dbReference>
<dbReference type="InterPro" id="IPR004839">
    <property type="entry name" value="Aminotransferase_I/II_large"/>
</dbReference>
<comment type="catalytic activity">
    <reaction evidence="13">
        <text>S-adenosyl-L-methionine = 1-aminocyclopropane-1-carboxylate + S-methyl-5'-thioadenosine + H(+)</text>
        <dbReference type="Rhea" id="RHEA:21744"/>
        <dbReference type="ChEBI" id="CHEBI:15378"/>
        <dbReference type="ChEBI" id="CHEBI:17509"/>
        <dbReference type="ChEBI" id="CHEBI:58360"/>
        <dbReference type="ChEBI" id="CHEBI:59789"/>
        <dbReference type="EC" id="4.4.1.14"/>
    </reaction>
</comment>
<dbReference type="GO" id="GO:0003677">
    <property type="term" value="F:DNA binding"/>
    <property type="evidence" value="ECO:0007669"/>
    <property type="project" value="InterPro"/>
</dbReference>
<dbReference type="GO" id="GO:0008483">
    <property type="term" value="F:transaminase activity"/>
    <property type="evidence" value="ECO:0007669"/>
    <property type="project" value="TreeGrafter"/>
</dbReference>
<keyword evidence="3" id="KW-0266">Ethylene biosynthesis</keyword>
<dbReference type="PANTHER" id="PTHR43795:SF39">
    <property type="entry name" value="AMINOTRANSFERASE CLASS I_CLASSII DOMAIN-CONTAINING PROTEIN"/>
    <property type="match status" value="1"/>
</dbReference>
<dbReference type="InterPro" id="IPR003656">
    <property type="entry name" value="Znf_BED"/>
</dbReference>
<dbReference type="InterPro" id="IPR015421">
    <property type="entry name" value="PyrdxlP-dep_Trfase_major"/>
</dbReference>
<evidence type="ECO:0000256" key="2">
    <source>
        <dbReference type="ARBA" id="ARBA00011738"/>
    </source>
</evidence>
<protein>
    <recommendedName>
        <fullName evidence="11">1-aminocyclopropane-1-carboxylate synthase</fullName>
        <ecNumber evidence="11">4.4.1.14</ecNumber>
    </recommendedName>
    <alternativeName>
        <fullName evidence="12">S-adenosyl-L-methionine methylthioadenosine-lyase</fullName>
    </alternativeName>
</protein>
<keyword evidence="5" id="KW-0479">Metal-binding</keyword>
<dbReference type="SUPFAM" id="SSF140996">
    <property type="entry name" value="Hermes dimerisation domain"/>
    <property type="match status" value="1"/>
</dbReference>
<dbReference type="SUPFAM" id="SSF53383">
    <property type="entry name" value="PLP-dependent transferases"/>
    <property type="match status" value="1"/>
</dbReference>
<keyword evidence="9" id="KW-0292">Fruit ripening</keyword>
<evidence type="ECO:0000256" key="12">
    <source>
        <dbReference type="ARBA" id="ARBA00042673"/>
    </source>
</evidence>
<comment type="caution">
    <text evidence="16">The sequence shown here is derived from an EMBL/GenBank/DDBJ whole genome shotgun (WGS) entry which is preliminary data.</text>
</comment>
<comment type="subunit">
    <text evidence="2">Homodimer.</text>
</comment>
<dbReference type="SUPFAM" id="SSF53098">
    <property type="entry name" value="Ribonuclease H-like"/>
    <property type="match status" value="1"/>
</dbReference>
<dbReference type="InterPro" id="IPR015422">
    <property type="entry name" value="PyrdxlP-dep_Trfase_small"/>
</dbReference>
<evidence type="ECO:0000259" key="15">
    <source>
        <dbReference type="PROSITE" id="PS50808"/>
    </source>
</evidence>
<evidence type="ECO:0000256" key="1">
    <source>
        <dbReference type="ARBA" id="ARBA00007441"/>
    </source>
</evidence>
<evidence type="ECO:0000313" key="17">
    <source>
        <dbReference type="Proteomes" id="UP001058974"/>
    </source>
</evidence>
<gene>
    <name evidence="16" type="ORF">KIW84_070562</name>
</gene>
<dbReference type="AlphaFoldDB" id="A0A9D4VGM6"/>
<dbReference type="InterPro" id="IPR012337">
    <property type="entry name" value="RNaseH-like_sf"/>
</dbReference>
<dbReference type="Pfam" id="PF02892">
    <property type="entry name" value="zf-BED"/>
    <property type="match status" value="1"/>
</dbReference>
<dbReference type="InterPro" id="IPR036236">
    <property type="entry name" value="Znf_C2H2_sf"/>
</dbReference>
<comment type="similarity">
    <text evidence="1">Belongs to the class-I pyridoxal-phosphate-dependent aminotransferase family.</text>
</comment>
<comment type="pathway">
    <text evidence="10">Alkene biosynthesis; ethylene biosynthesis via S-adenosyl-L-methionine; ethylene from S-adenosyl-L-methionine: step 1/2.</text>
</comment>
<proteinExistence type="inferred from homology"/>
<dbReference type="Gramene" id="Psat07G0056200-T1">
    <property type="protein sequence ID" value="KAI5383201.1"/>
    <property type="gene ID" value="KIW84_070562"/>
</dbReference>
<dbReference type="GO" id="GO:0009693">
    <property type="term" value="P:ethylene biosynthetic process"/>
    <property type="evidence" value="ECO:0007669"/>
    <property type="project" value="UniProtKB-KW"/>
</dbReference>
<keyword evidence="17" id="KW-1185">Reference proteome</keyword>
<keyword evidence="6 14" id="KW-0863">Zinc-finger</keyword>
<evidence type="ECO:0000256" key="4">
    <source>
        <dbReference type="ARBA" id="ARBA00022691"/>
    </source>
</evidence>
<dbReference type="GO" id="GO:0009835">
    <property type="term" value="P:fruit ripening"/>
    <property type="evidence" value="ECO:0007669"/>
    <property type="project" value="UniProtKB-KW"/>
</dbReference>
<dbReference type="PANTHER" id="PTHR43795">
    <property type="entry name" value="BIFUNCTIONAL ASPARTATE AMINOTRANSFERASE AND GLUTAMATE/ASPARTATE-PREPHENATE AMINOTRANSFERASE-RELATED"/>
    <property type="match status" value="1"/>
</dbReference>
<dbReference type="InterPro" id="IPR015424">
    <property type="entry name" value="PyrdxlP-dep_Trfase"/>
</dbReference>
<dbReference type="EC" id="4.4.1.14" evidence="11"/>
<dbReference type="GO" id="GO:0008270">
    <property type="term" value="F:zinc ion binding"/>
    <property type="evidence" value="ECO:0007669"/>
    <property type="project" value="UniProtKB-KW"/>
</dbReference>
<dbReference type="GO" id="GO:0016847">
    <property type="term" value="F:1-aminocyclopropane-1-carboxylate synthase activity"/>
    <property type="evidence" value="ECO:0007669"/>
    <property type="project" value="UniProtKB-EC"/>
</dbReference>
<dbReference type="Proteomes" id="UP001058974">
    <property type="component" value="Chromosome 7"/>
</dbReference>
<keyword evidence="7" id="KW-0862">Zinc</keyword>
<evidence type="ECO:0000256" key="10">
    <source>
        <dbReference type="ARBA" id="ARBA00037888"/>
    </source>
</evidence>
<evidence type="ECO:0000256" key="7">
    <source>
        <dbReference type="ARBA" id="ARBA00022833"/>
    </source>
</evidence>
<dbReference type="Gene3D" id="3.40.640.10">
    <property type="entry name" value="Type I PLP-dependent aspartate aminotransferase-like (Major domain)"/>
    <property type="match status" value="1"/>
</dbReference>
<evidence type="ECO:0000256" key="11">
    <source>
        <dbReference type="ARBA" id="ARBA00039053"/>
    </source>
</evidence>
<keyword evidence="4" id="KW-0949">S-adenosyl-L-methionine</keyword>
<name>A0A9D4VGM6_PEA</name>
<dbReference type="InterPro" id="IPR004838">
    <property type="entry name" value="NHTrfase_class1_PyrdxlP-BS"/>
</dbReference>
<organism evidence="16 17">
    <name type="scientific">Pisum sativum</name>
    <name type="common">Garden pea</name>
    <name type="synonym">Lathyrus oleraceus</name>
    <dbReference type="NCBI Taxonomy" id="3888"/>
    <lineage>
        <taxon>Eukaryota</taxon>
        <taxon>Viridiplantae</taxon>
        <taxon>Streptophyta</taxon>
        <taxon>Embryophyta</taxon>
        <taxon>Tracheophyta</taxon>
        <taxon>Spermatophyta</taxon>
        <taxon>Magnoliopsida</taxon>
        <taxon>eudicotyledons</taxon>
        <taxon>Gunneridae</taxon>
        <taxon>Pentapetalae</taxon>
        <taxon>rosids</taxon>
        <taxon>fabids</taxon>
        <taxon>Fabales</taxon>
        <taxon>Fabaceae</taxon>
        <taxon>Papilionoideae</taxon>
        <taxon>50 kb inversion clade</taxon>
        <taxon>NPAAA clade</taxon>
        <taxon>Hologalegina</taxon>
        <taxon>IRL clade</taxon>
        <taxon>Fabeae</taxon>
        <taxon>Lathyrus</taxon>
    </lineage>
</organism>
<dbReference type="SMART" id="SM00614">
    <property type="entry name" value="ZnF_BED"/>
    <property type="match status" value="1"/>
</dbReference>
<evidence type="ECO:0000256" key="9">
    <source>
        <dbReference type="ARBA" id="ARBA00033478"/>
    </source>
</evidence>
<sequence>MGLEIEQTYVQLSNIALSDTHGENSPYFAGWKAYDENPYHEFTNSSGVIQMGLAENQVSFDLVEKYLKDHPEDYKGFRENALFQDYHGLISFRTAMATFMEQIRGGRAIFDPQRIVITAGATAANELLTFILANPGDALLVPTPYYPGFDRDLRWRTGVNIVPIHCNRSNNFQITPHALEAAYEEAESMNMKVSGVLITNPSNPLGVTIQRSVLEEILDFVTKKNIHLISDEIYSGSVFSSTEFVSVAEILEARSYKGAERVHIVYSLSKDLGLPGFRVGTVYSYNDKVVTTARRMSSFTLISSQTQQFLANMLSDKEFTEKYININRERLKKRYEMIVEGLKSVGIECLKGNAGLFCWMNMSGLLKETSKEGELELWNEILKEVRLNISPGCSCHCSEAVMDQPNQTIHTQYVMNEVVRPELVNTQPTKKRKASASGSRQSSACWEHFIRLPDDLVDTPTAACKHCHKKYLCDPRTHGTTNMNHHILKCAKKPKTTDPTQTILTYPSLEGSSLGHVSSKFDKHACRKALPIFVVLDEQPFSAVEGEGFKYYSKIMQPQFTLSSRHTVARDCFQLHLDEKQKLKAFFKSDYNRVTLTTDCWTSIQNQNYLTLTAHFVDNEWNYQKRIISFTVIPNHKGDMVGRKIEEVLRDWGIRNVSTIIVDNATSNDVAVAYLHRKI</sequence>
<evidence type="ECO:0000256" key="14">
    <source>
        <dbReference type="PROSITE-ProRule" id="PRU00027"/>
    </source>
</evidence>
<dbReference type="PROSITE" id="PS00105">
    <property type="entry name" value="AA_TRANSFER_CLASS_1"/>
    <property type="match status" value="1"/>
</dbReference>
<dbReference type="CDD" id="cd00609">
    <property type="entry name" value="AAT_like"/>
    <property type="match status" value="1"/>
</dbReference>